<gene>
    <name evidence="1" type="ORF">LH29_01130</name>
</gene>
<sequence length="255" mass="28416">MKRILYILIFLVLHQGVTGQNFYWSHRAPDEAEPVGYTSVSYGSIINDAIYRTDPIVDAITIPSGTDLVILSLYEYHGEPITGAPTISNNTLTETLRPESVLDAFSAIQEMHSYYIINPTTGSQTLTIPKPTPSNQRYQLTFFETEGEFEYLGADTSNHLSDTIGKAVVIQNNVTNLVYFSVLAVRNYDLPRYSITDISQTYNNINEGVGGGVIGFENGYKIVDATQSTSLIQKVKAIDHFQHLCQYIIFKVNAP</sequence>
<dbReference type="EMBL" id="JRHC01000001">
    <property type="protein sequence ID" value="KJF44161.1"/>
    <property type="molecule type" value="Genomic_DNA"/>
</dbReference>
<protein>
    <submittedName>
        <fullName evidence="1">Uncharacterized protein</fullName>
    </submittedName>
</protein>
<dbReference type="RefSeq" id="WP_045025725.1">
    <property type="nucleotide sequence ID" value="NZ_JRHC01000001.1"/>
</dbReference>
<proteinExistence type="predicted"/>
<organism evidence="1 2">
    <name type="scientific">Draconibacterium sediminis</name>
    <dbReference type="NCBI Taxonomy" id="1544798"/>
    <lineage>
        <taxon>Bacteria</taxon>
        <taxon>Pseudomonadati</taxon>
        <taxon>Bacteroidota</taxon>
        <taxon>Bacteroidia</taxon>
        <taxon>Marinilabiliales</taxon>
        <taxon>Prolixibacteraceae</taxon>
        <taxon>Draconibacterium</taxon>
    </lineage>
</organism>
<keyword evidence="2" id="KW-1185">Reference proteome</keyword>
<name>A0A0D8JCB2_9BACT</name>
<comment type="caution">
    <text evidence="1">The sequence shown here is derived from an EMBL/GenBank/DDBJ whole genome shotgun (WGS) entry which is preliminary data.</text>
</comment>
<accession>A0A0D8JCB2</accession>
<dbReference type="AlphaFoldDB" id="A0A0D8JCB2"/>
<evidence type="ECO:0000313" key="2">
    <source>
        <dbReference type="Proteomes" id="UP000032544"/>
    </source>
</evidence>
<dbReference type="Proteomes" id="UP000032544">
    <property type="component" value="Unassembled WGS sequence"/>
</dbReference>
<evidence type="ECO:0000313" key="1">
    <source>
        <dbReference type="EMBL" id="KJF44161.1"/>
    </source>
</evidence>
<reference evidence="1 2" key="1">
    <citation type="submission" date="2014-09" db="EMBL/GenBank/DDBJ databases">
        <title>Draft Genome Sequence of Draconibacterium sp. JN14CK-3.</title>
        <authorList>
            <person name="Dong C."/>
            <person name="Lai Q."/>
            <person name="Shao Z."/>
        </authorList>
    </citation>
    <scope>NUCLEOTIDE SEQUENCE [LARGE SCALE GENOMIC DNA]</scope>
    <source>
        <strain evidence="1 2">JN14CK-3</strain>
    </source>
</reference>